<feature type="compositionally biased region" description="Polar residues" evidence="17">
    <location>
        <begin position="121"/>
        <end position="152"/>
    </location>
</feature>
<feature type="compositionally biased region" description="Polar residues" evidence="17">
    <location>
        <begin position="188"/>
        <end position="200"/>
    </location>
</feature>
<evidence type="ECO:0000256" key="8">
    <source>
        <dbReference type="ARBA" id="ARBA00022833"/>
    </source>
</evidence>
<dbReference type="Pfam" id="PF00176">
    <property type="entry name" value="SNF2-rel_dom"/>
    <property type="match status" value="1"/>
</dbReference>
<keyword evidence="4" id="KW-0547">Nucleotide-binding</keyword>
<dbReference type="FunFam" id="3.40.50.10810:FF:000071">
    <property type="entry name" value="SNF2 domain-containing protein / helicase domain-containing protein / zinc finger protein-like protein"/>
    <property type="match status" value="1"/>
</dbReference>
<evidence type="ECO:0000256" key="9">
    <source>
        <dbReference type="ARBA" id="ARBA00022840"/>
    </source>
</evidence>
<dbReference type="CDD" id="cd18793">
    <property type="entry name" value="SF2_C_SNF"/>
    <property type="match status" value="1"/>
</dbReference>
<reference evidence="21 22" key="1">
    <citation type="journal article" date="2019" name="G3 (Bethesda)">
        <title>Sequencing of a Wild Apple (Malus baccata) Genome Unravels the Differences Between Cultivated and Wild Apple Species Regarding Disease Resistance and Cold Tolerance.</title>
        <authorList>
            <person name="Chen X."/>
        </authorList>
    </citation>
    <scope>NUCLEOTIDE SEQUENCE [LARGE SCALE GENOMIC DNA]</scope>
    <source>
        <strain evidence="22">cv. Shandingzi</strain>
        <tissue evidence="21">Leaves</tissue>
    </source>
</reference>
<evidence type="ECO:0000259" key="20">
    <source>
        <dbReference type="PROSITE" id="PS51194"/>
    </source>
</evidence>
<keyword evidence="8" id="KW-0862">Zinc</keyword>
<dbReference type="Gene3D" id="3.40.50.10810">
    <property type="entry name" value="Tandem AAA-ATPase domain"/>
    <property type="match status" value="3"/>
</dbReference>
<dbReference type="SMART" id="SM00490">
    <property type="entry name" value="HELICc"/>
    <property type="match status" value="1"/>
</dbReference>
<evidence type="ECO:0000256" key="14">
    <source>
        <dbReference type="ARBA" id="ARBA00023163"/>
    </source>
</evidence>
<feature type="region of interest" description="Disordered" evidence="17">
    <location>
        <begin position="77"/>
        <end position="169"/>
    </location>
</feature>
<feature type="compositionally biased region" description="Low complexity" evidence="17">
    <location>
        <begin position="86"/>
        <end position="100"/>
    </location>
</feature>
<keyword evidence="12" id="KW-0238">DNA-binding</keyword>
<protein>
    <recommendedName>
        <fullName evidence="23">RING-type domain-containing protein</fullName>
    </recommendedName>
</protein>
<keyword evidence="13" id="KW-0943">RNA-mediated gene silencing</keyword>
<dbReference type="PANTHER" id="PTHR45626">
    <property type="entry name" value="TRANSCRIPTION TERMINATION FACTOR 2-RELATED"/>
    <property type="match status" value="1"/>
</dbReference>
<dbReference type="Pfam" id="PF00097">
    <property type="entry name" value="zf-C3HC4"/>
    <property type="match status" value="1"/>
</dbReference>
<dbReference type="InterPro" id="IPR000330">
    <property type="entry name" value="SNF2_N"/>
</dbReference>
<feature type="region of interest" description="Disordered" evidence="17">
    <location>
        <begin position="513"/>
        <end position="559"/>
    </location>
</feature>
<dbReference type="PROSITE" id="PS51194">
    <property type="entry name" value="HELICASE_CTER"/>
    <property type="match status" value="1"/>
</dbReference>
<gene>
    <name evidence="21" type="ORF">C1H46_044680</name>
</gene>
<dbReference type="GO" id="GO:0005524">
    <property type="term" value="F:ATP binding"/>
    <property type="evidence" value="ECO:0007669"/>
    <property type="project" value="UniProtKB-KW"/>
</dbReference>
<dbReference type="InterPro" id="IPR038718">
    <property type="entry name" value="SNF2-like_sf"/>
</dbReference>
<keyword evidence="3" id="KW-0479">Metal-binding</keyword>
<dbReference type="PANTHER" id="PTHR45626:SF24">
    <property type="entry name" value="HELICASE-LIKE TRANSCRIPTION FACTOR CHR28-RELATED"/>
    <property type="match status" value="1"/>
</dbReference>
<evidence type="ECO:0000313" key="21">
    <source>
        <dbReference type="EMBL" id="TQD69788.1"/>
    </source>
</evidence>
<evidence type="ECO:0000256" key="17">
    <source>
        <dbReference type="SAM" id="MobiDB-lite"/>
    </source>
</evidence>
<dbReference type="InterPro" id="IPR001841">
    <property type="entry name" value="Znf_RING"/>
</dbReference>
<evidence type="ECO:0000256" key="12">
    <source>
        <dbReference type="ARBA" id="ARBA00023125"/>
    </source>
</evidence>
<proteinExistence type="inferred from homology"/>
<keyword evidence="5 16" id="KW-0863">Zinc-finger</keyword>
<evidence type="ECO:0000256" key="15">
    <source>
        <dbReference type="ARBA" id="ARBA00023242"/>
    </source>
</evidence>
<dbReference type="GO" id="GO:0006281">
    <property type="term" value="P:DNA repair"/>
    <property type="evidence" value="ECO:0007669"/>
    <property type="project" value="TreeGrafter"/>
</dbReference>
<keyword evidence="14" id="KW-0804">Transcription</keyword>
<accession>A0A540K6E0</accession>
<evidence type="ECO:0000256" key="16">
    <source>
        <dbReference type="PROSITE-ProRule" id="PRU00175"/>
    </source>
</evidence>
<evidence type="ECO:0000256" key="11">
    <source>
        <dbReference type="ARBA" id="ARBA00023015"/>
    </source>
</evidence>
<dbReference type="InterPro" id="IPR001650">
    <property type="entry name" value="Helicase_C-like"/>
</dbReference>
<dbReference type="GO" id="GO:0008270">
    <property type="term" value="F:zinc ion binding"/>
    <property type="evidence" value="ECO:0007669"/>
    <property type="project" value="UniProtKB-KW"/>
</dbReference>
<comment type="caution">
    <text evidence="21">The sequence shown here is derived from an EMBL/GenBank/DDBJ whole genome shotgun (WGS) entry which is preliminary data.</text>
</comment>
<dbReference type="InterPro" id="IPR049730">
    <property type="entry name" value="SNF2/RAD54-like_C"/>
</dbReference>
<comment type="subcellular location">
    <subcellularLocation>
        <location evidence="1">Nucleus</location>
    </subcellularLocation>
</comment>
<dbReference type="GO" id="GO:0016787">
    <property type="term" value="F:hydrolase activity"/>
    <property type="evidence" value="ECO:0007669"/>
    <property type="project" value="UniProtKB-KW"/>
</dbReference>
<feature type="region of interest" description="Disordered" evidence="17">
    <location>
        <begin position="396"/>
        <end position="442"/>
    </location>
</feature>
<feature type="compositionally biased region" description="Basic and acidic residues" evidence="17">
    <location>
        <begin position="205"/>
        <end position="220"/>
    </location>
</feature>
<dbReference type="EMBL" id="VIEB01002520">
    <property type="protein sequence ID" value="TQD69788.1"/>
    <property type="molecule type" value="Genomic_DNA"/>
</dbReference>
<keyword evidence="6" id="KW-0378">Hydrolase</keyword>
<evidence type="ECO:0000256" key="7">
    <source>
        <dbReference type="ARBA" id="ARBA00022806"/>
    </source>
</evidence>
<name>A0A540K6E0_MALBA</name>
<keyword evidence="22" id="KW-1185">Reference proteome</keyword>
<evidence type="ECO:0000256" key="1">
    <source>
        <dbReference type="ARBA" id="ARBA00004123"/>
    </source>
</evidence>
<dbReference type="SUPFAM" id="SSF52540">
    <property type="entry name" value="P-loop containing nucleoside triphosphate hydrolases"/>
    <property type="match status" value="2"/>
</dbReference>
<dbReference type="Proteomes" id="UP000315295">
    <property type="component" value="Unassembled WGS sequence"/>
</dbReference>
<evidence type="ECO:0008006" key="23">
    <source>
        <dbReference type="Google" id="ProtNLM"/>
    </source>
</evidence>
<dbReference type="SMART" id="SM00184">
    <property type="entry name" value="RING"/>
    <property type="match status" value="1"/>
</dbReference>
<dbReference type="GO" id="GO:0080188">
    <property type="term" value="P:gene silencing by siRNA-directed DNA methylation"/>
    <property type="evidence" value="ECO:0007669"/>
    <property type="project" value="UniProtKB-ARBA"/>
</dbReference>
<dbReference type="Gene3D" id="3.30.40.10">
    <property type="entry name" value="Zinc/RING finger domain, C3HC4 (zinc finger)"/>
    <property type="match status" value="1"/>
</dbReference>
<dbReference type="Pfam" id="PF00271">
    <property type="entry name" value="Helicase_C"/>
    <property type="match status" value="1"/>
</dbReference>
<keyword evidence="10" id="KW-0156">Chromatin regulator</keyword>
<feature type="domain" description="RING-type" evidence="18">
    <location>
        <begin position="784"/>
        <end position="820"/>
    </location>
</feature>
<feature type="domain" description="Helicase C-terminal" evidence="20">
    <location>
        <begin position="903"/>
        <end position="1066"/>
    </location>
</feature>
<dbReference type="FunFam" id="3.40.50.10810:FF:000068">
    <property type="entry name" value="SNF2 domain-containing protein / helicase domain-containing protein / zinc finger protein-like protein"/>
    <property type="match status" value="1"/>
</dbReference>
<evidence type="ECO:0000256" key="2">
    <source>
        <dbReference type="ARBA" id="ARBA00008438"/>
    </source>
</evidence>
<dbReference type="InterPro" id="IPR027417">
    <property type="entry name" value="P-loop_NTPase"/>
</dbReference>
<dbReference type="SMART" id="SM00487">
    <property type="entry name" value="DEXDc"/>
    <property type="match status" value="1"/>
</dbReference>
<evidence type="ECO:0000256" key="6">
    <source>
        <dbReference type="ARBA" id="ARBA00022801"/>
    </source>
</evidence>
<dbReference type="GO" id="GO:0004386">
    <property type="term" value="F:helicase activity"/>
    <property type="evidence" value="ECO:0007669"/>
    <property type="project" value="UniProtKB-KW"/>
</dbReference>
<dbReference type="GO" id="GO:0003677">
    <property type="term" value="F:DNA binding"/>
    <property type="evidence" value="ECO:0007669"/>
    <property type="project" value="UniProtKB-KW"/>
</dbReference>
<sequence length="1097" mass="121510">MFGHADHLYDFFDSTWRRCSFLSGWIGSLISKYCTDVIGLPARNSLSKLAEERETQFSTFMAQREFIDISSSDSELEIEEREYGNSRVLPSSLSGPGSNPRSRDYSGQSRKVPSPRRAYASNGNSPNINQHTQVKQNFNPSSSDDMRTSNQHAARAHNGYAERPQSNHSQIYNISVKDYEAHKRTLPPSMQLSATSTYATNGKGLMRDYSSRGYDNEFNRSESSGSRGQPPSFMHGKSFSTSQFASSSDPAYHGGTGDDRVAGSDERLIYQAALEISLIAIVPGVASKILTGLVLDIVVIVAVLHSKESSLKEVWFLQDLNQPKVEATLPDGLLSVPLLRHQKIALAWMLQKETRSLHCLGGILADDQGLGKTISMISLIQMQKFLDSKSKSRELGNQKTEALNLDDDEDNPNGGLDKLNKTEQPDHLLSIPEVSTSSRSIRKQRPAAGTLVVCPASVLRQWARELDEKVAEEAKLRVLIYHGGSRTKNPEELASYDVILTTYAIVTNEVPKQPLVDDDEPDEKNGETYGVHSDFSSNKKRKKASVVNKKGKRGKKGIDSSSIDCGSGALAKVGWFRVILDEAQTIKNHRTQVARACCSLRAKRRWCLSGTPIQNTIDDLYSYFRFLRYDPYAVYKSFYSTIKVPISRNSIQGYKKLQAVLRAIMLRRTKGTLINGQPIIELPPKTINLSKVEFSSEERAFYTKLEADSRTKFKAYAAAGTVNQNYANILLMLLRLRQACDHPQLVKAYDSDCVGKDSVQMARRLPKDMISHLLHLLETSLAICRVCKDPPEGPVVTMCGHVFCYQCVSEHLTGDDNTCPDAECKEQVGSDVVFSKSTLISCLSKNLDGTPMNSELGEKSIVLQNEYSSSKVRAIIEILQSHMEHNSTGSSGDPAFGTEITDSIYSGFSSSPNNGPIKTIIFSQWTGMLDLVEASLNEYCIQYRRLDGTMSLASRDRAVKDFNTDPEIIVMLMSLKAGNLGLNMVAACHVILLDLWWNPTTEDQAIDRAHRIGQTRPVTVTRLTIKDTVEDRILALQEEKRKMVASAFGEDHGGGSATRLTVEDLRKAGQETKFLRIVAVAVVVVVPDNVGSNGTNG</sequence>
<dbReference type="PROSITE" id="PS00518">
    <property type="entry name" value="ZF_RING_1"/>
    <property type="match status" value="1"/>
</dbReference>
<evidence type="ECO:0000256" key="13">
    <source>
        <dbReference type="ARBA" id="ARBA00023158"/>
    </source>
</evidence>
<dbReference type="GO" id="GO:0005634">
    <property type="term" value="C:nucleus"/>
    <property type="evidence" value="ECO:0007669"/>
    <property type="project" value="UniProtKB-SubCell"/>
</dbReference>
<evidence type="ECO:0000256" key="4">
    <source>
        <dbReference type="ARBA" id="ARBA00022741"/>
    </source>
</evidence>
<dbReference type="InterPro" id="IPR018957">
    <property type="entry name" value="Znf_C3HC4_RING-type"/>
</dbReference>
<evidence type="ECO:0000256" key="5">
    <source>
        <dbReference type="ARBA" id="ARBA00022771"/>
    </source>
</evidence>
<evidence type="ECO:0000313" key="22">
    <source>
        <dbReference type="Proteomes" id="UP000315295"/>
    </source>
</evidence>
<dbReference type="Gene3D" id="3.40.50.300">
    <property type="entry name" value="P-loop containing nucleotide triphosphate hydrolases"/>
    <property type="match status" value="1"/>
</dbReference>
<dbReference type="AlphaFoldDB" id="A0A540K6E0"/>
<feature type="compositionally biased region" description="Low complexity" evidence="17">
    <location>
        <begin position="238"/>
        <end position="248"/>
    </location>
</feature>
<keyword evidence="11" id="KW-0805">Transcription regulation</keyword>
<evidence type="ECO:0000259" key="19">
    <source>
        <dbReference type="PROSITE" id="PS51192"/>
    </source>
</evidence>
<feature type="region of interest" description="Disordered" evidence="17">
    <location>
        <begin position="185"/>
        <end position="258"/>
    </location>
</feature>
<keyword evidence="9" id="KW-0067">ATP-binding</keyword>
<comment type="similarity">
    <text evidence="2">Belongs to the SNF2/RAD54 helicase family. RAD16 subfamily.</text>
</comment>
<dbReference type="InterPro" id="IPR013083">
    <property type="entry name" value="Znf_RING/FYVE/PHD"/>
</dbReference>
<dbReference type="CDD" id="cd18008">
    <property type="entry name" value="DEXDc_SHPRH-like"/>
    <property type="match status" value="1"/>
</dbReference>
<dbReference type="STRING" id="106549.A0A540K6E0"/>
<evidence type="ECO:0000259" key="18">
    <source>
        <dbReference type="PROSITE" id="PS50089"/>
    </source>
</evidence>
<dbReference type="GO" id="GO:0008094">
    <property type="term" value="F:ATP-dependent activity, acting on DNA"/>
    <property type="evidence" value="ECO:0007669"/>
    <property type="project" value="TreeGrafter"/>
</dbReference>
<evidence type="ECO:0000256" key="10">
    <source>
        <dbReference type="ARBA" id="ARBA00022853"/>
    </source>
</evidence>
<dbReference type="InterPro" id="IPR050628">
    <property type="entry name" value="SNF2_RAD54_helicase_TF"/>
</dbReference>
<dbReference type="InterPro" id="IPR014001">
    <property type="entry name" value="Helicase_ATP-bd"/>
</dbReference>
<keyword evidence="15" id="KW-0539">Nucleus</keyword>
<evidence type="ECO:0000256" key="3">
    <source>
        <dbReference type="ARBA" id="ARBA00022723"/>
    </source>
</evidence>
<feature type="compositionally biased region" description="Basic residues" evidence="17">
    <location>
        <begin position="538"/>
        <end position="555"/>
    </location>
</feature>
<feature type="domain" description="Helicase ATP-binding" evidence="19">
    <location>
        <begin position="353"/>
        <end position="630"/>
    </location>
</feature>
<keyword evidence="7" id="KW-0347">Helicase</keyword>
<organism evidence="21 22">
    <name type="scientific">Malus baccata</name>
    <name type="common">Siberian crab apple</name>
    <name type="synonym">Pyrus baccata</name>
    <dbReference type="NCBI Taxonomy" id="106549"/>
    <lineage>
        <taxon>Eukaryota</taxon>
        <taxon>Viridiplantae</taxon>
        <taxon>Streptophyta</taxon>
        <taxon>Embryophyta</taxon>
        <taxon>Tracheophyta</taxon>
        <taxon>Spermatophyta</taxon>
        <taxon>Magnoliopsida</taxon>
        <taxon>eudicotyledons</taxon>
        <taxon>Gunneridae</taxon>
        <taxon>Pentapetalae</taxon>
        <taxon>rosids</taxon>
        <taxon>fabids</taxon>
        <taxon>Rosales</taxon>
        <taxon>Rosaceae</taxon>
        <taxon>Amygdaloideae</taxon>
        <taxon>Maleae</taxon>
        <taxon>Malus</taxon>
    </lineage>
</organism>
<dbReference type="PROSITE" id="PS50089">
    <property type="entry name" value="ZF_RING_2"/>
    <property type="match status" value="1"/>
</dbReference>
<dbReference type="SUPFAM" id="SSF57850">
    <property type="entry name" value="RING/U-box"/>
    <property type="match status" value="1"/>
</dbReference>
<dbReference type="PROSITE" id="PS51192">
    <property type="entry name" value="HELICASE_ATP_BIND_1"/>
    <property type="match status" value="1"/>
</dbReference>
<dbReference type="InterPro" id="IPR017907">
    <property type="entry name" value="Znf_RING_CS"/>
</dbReference>